<dbReference type="RefSeq" id="WP_003864659.1">
    <property type="nucleotide sequence ID" value="NZ_DS996841.1"/>
</dbReference>
<protein>
    <recommendedName>
        <fullName evidence="3">DUF3789 domain-containing protein</fullName>
    </recommendedName>
</protein>
<evidence type="ECO:0000313" key="1">
    <source>
        <dbReference type="EMBL" id="EEC90561.1"/>
    </source>
</evidence>
<reference evidence="1 2" key="1">
    <citation type="submission" date="2008-10" db="EMBL/GenBank/DDBJ databases">
        <authorList>
            <person name="Fulton L."/>
            <person name="Clifton S."/>
            <person name="Fulton B."/>
            <person name="Xu J."/>
            <person name="Minx P."/>
            <person name="Pepin K.H."/>
            <person name="Johnson M."/>
            <person name="Bhonagiri V."/>
            <person name="Nash W.E."/>
            <person name="Mardis E.R."/>
            <person name="Wilson R.K."/>
        </authorList>
    </citation>
    <scope>NUCLEOTIDE SEQUENCE [LARGE SCALE GENOMIC DNA]</scope>
    <source>
        <strain evidence="1 2">DSM 3989</strain>
    </source>
</reference>
<dbReference type="STRING" id="518637.EUBIFOR_00854"/>
<comment type="caution">
    <text evidence="1">The sequence shown here is derived from an EMBL/GenBank/DDBJ whole genome shotgun (WGS) entry which is preliminary data.</text>
</comment>
<accession>B7C9J6</accession>
<evidence type="ECO:0008006" key="3">
    <source>
        <dbReference type="Google" id="ProtNLM"/>
    </source>
</evidence>
<dbReference type="AlphaFoldDB" id="B7C9J6"/>
<name>B7C9J6_9FIRM</name>
<dbReference type="Proteomes" id="UP000004315">
    <property type="component" value="Unassembled WGS sequence"/>
</dbReference>
<reference evidence="1 2" key="2">
    <citation type="submission" date="2008-11" db="EMBL/GenBank/DDBJ databases">
        <title>Draft genome sequence of Eubacterium biforme (DSM 3989).</title>
        <authorList>
            <person name="Sudarsanam P."/>
            <person name="Ley R."/>
            <person name="Guruge J."/>
            <person name="Turnbaugh P.J."/>
            <person name="Mahowald M."/>
            <person name="Liep D."/>
            <person name="Gordon J."/>
        </authorList>
    </citation>
    <scope>NUCLEOTIDE SEQUENCE [LARGE SCALE GENOMIC DNA]</scope>
    <source>
        <strain evidence="1 2">DSM 3989</strain>
    </source>
</reference>
<evidence type="ECO:0000313" key="2">
    <source>
        <dbReference type="Proteomes" id="UP000004315"/>
    </source>
</evidence>
<sequence>MFNSITLCFISFLGGGMIGMGTVLFVQGAFYNENKIEEKRNQSQINE</sequence>
<organism evidence="1 2">
    <name type="scientific">Holdemanella biformis DSM 3989</name>
    <dbReference type="NCBI Taxonomy" id="518637"/>
    <lineage>
        <taxon>Bacteria</taxon>
        <taxon>Bacillati</taxon>
        <taxon>Bacillota</taxon>
        <taxon>Erysipelotrichia</taxon>
        <taxon>Erysipelotrichales</taxon>
        <taxon>Erysipelotrichaceae</taxon>
        <taxon>Holdemanella</taxon>
    </lineage>
</organism>
<keyword evidence="2" id="KW-1185">Reference proteome</keyword>
<dbReference type="EMBL" id="ABYT01000051">
    <property type="protein sequence ID" value="EEC90561.1"/>
    <property type="molecule type" value="Genomic_DNA"/>
</dbReference>
<proteinExistence type="predicted"/>
<gene>
    <name evidence="1" type="ORF">EUBIFOR_00854</name>
</gene>
<dbReference type="HOGENOM" id="CLU_3168937_0_0_9"/>